<sequence length="235" mass="24556">MLDRRGFIASGGVLALTRGEAAAATAAEAATKDSPAATSDATAGPLYALTPSEAEFLVAVVDAFIPADDLSPSGSDCGVVAFIDQQLAGAYGAGARLYQDGPFQPDNGQLGFGSQSPLTPLAFIRLGIAELDAWVVAQRGAQVSQLPMPALEALLLEVEGGKVALPRIDARAFLAALLQLSMEGFFSDPIYGGNRGKASWRMIGYPGLPATYAKAIKEHRGRRYIAEPRSIADFL</sequence>
<keyword evidence="2" id="KW-1185">Reference proteome</keyword>
<dbReference type="InterPro" id="IPR027056">
    <property type="entry name" value="Gluconate_2DH_su3"/>
</dbReference>
<comment type="caution">
    <text evidence="1">The sequence shown here is derived from an EMBL/GenBank/DDBJ whole genome shotgun (WGS) entry which is preliminary data.</text>
</comment>
<dbReference type="Proteomes" id="UP000051936">
    <property type="component" value="Unassembled WGS sequence"/>
</dbReference>
<evidence type="ECO:0008006" key="3">
    <source>
        <dbReference type="Google" id="ProtNLM"/>
    </source>
</evidence>
<evidence type="ECO:0000313" key="2">
    <source>
        <dbReference type="Proteomes" id="UP000051936"/>
    </source>
</evidence>
<dbReference type="InterPro" id="IPR006311">
    <property type="entry name" value="TAT_signal"/>
</dbReference>
<name>A0A0R3ECG2_9BRAD</name>
<evidence type="ECO:0000313" key="1">
    <source>
        <dbReference type="EMBL" id="KRQ17708.1"/>
    </source>
</evidence>
<dbReference type="AlphaFoldDB" id="A0A0R3ECG2"/>
<reference evidence="1 2" key="1">
    <citation type="submission" date="2015-09" db="EMBL/GenBank/DDBJ databases">
        <title>Draft Genome Sequence of Bradyrhizobium manausense Strain BR 3351T, a Novel Symbiotic Nitrogen-Fixing Alphaproteobacterium Isolated from Brazilian Amazon Rain Forest.</title>
        <authorList>
            <person name="De Araujo J.L."/>
            <person name="Zilli J.E."/>
        </authorList>
    </citation>
    <scope>NUCLEOTIDE SEQUENCE [LARGE SCALE GENOMIC DNA]</scope>
    <source>
        <strain evidence="1 2">BR3351</strain>
    </source>
</reference>
<dbReference type="Pfam" id="PF13618">
    <property type="entry name" value="Gluconate_2-dh3"/>
    <property type="match status" value="1"/>
</dbReference>
<dbReference type="STRING" id="989370.AOQ71_00110"/>
<organism evidence="1 2">
    <name type="scientific">Bradyrhizobium manausense</name>
    <dbReference type="NCBI Taxonomy" id="989370"/>
    <lineage>
        <taxon>Bacteria</taxon>
        <taxon>Pseudomonadati</taxon>
        <taxon>Pseudomonadota</taxon>
        <taxon>Alphaproteobacteria</taxon>
        <taxon>Hyphomicrobiales</taxon>
        <taxon>Nitrobacteraceae</taxon>
        <taxon>Bradyrhizobium</taxon>
    </lineage>
</organism>
<protein>
    <recommendedName>
        <fullName evidence="3">Gluconate 2-dehydrogenase</fullName>
    </recommendedName>
</protein>
<proteinExistence type="predicted"/>
<dbReference type="EMBL" id="LJYG01000002">
    <property type="protein sequence ID" value="KRQ17708.1"/>
    <property type="molecule type" value="Genomic_DNA"/>
</dbReference>
<dbReference type="RefSeq" id="WP_057740275.1">
    <property type="nucleotide sequence ID" value="NZ_LJYG01000002.1"/>
</dbReference>
<accession>A0A0R3ECG2</accession>
<gene>
    <name evidence="1" type="ORF">AOQ71_00110</name>
</gene>
<dbReference type="PROSITE" id="PS51318">
    <property type="entry name" value="TAT"/>
    <property type="match status" value="1"/>
</dbReference>